<keyword evidence="2" id="KW-1185">Reference proteome</keyword>
<dbReference type="OrthoDB" id="3270460at2759"/>
<name>A0A371DRZ2_9APHY</name>
<evidence type="ECO:0000313" key="1">
    <source>
        <dbReference type="EMBL" id="RDX55295.1"/>
    </source>
</evidence>
<proteinExistence type="predicted"/>
<dbReference type="EMBL" id="KZ857382">
    <property type="protein sequence ID" value="RDX55295.1"/>
    <property type="molecule type" value="Genomic_DNA"/>
</dbReference>
<organism evidence="1 2">
    <name type="scientific">Lentinus brumalis</name>
    <dbReference type="NCBI Taxonomy" id="2498619"/>
    <lineage>
        <taxon>Eukaryota</taxon>
        <taxon>Fungi</taxon>
        <taxon>Dikarya</taxon>
        <taxon>Basidiomycota</taxon>
        <taxon>Agaricomycotina</taxon>
        <taxon>Agaricomycetes</taxon>
        <taxon>Polyporales</taxon>
        <taxon>Polyporaceae</taxon>
        <taxon>Lentinus</taxon>
    </lineage>
</organism>
<dbReference type="AlphaFoldDB" id="A0A371DRZ2"/>
<evidence type="ECO:0000313" key="2">
    <source>
        <dbReference type="Proteomes" id="UP000256964"/>
    </source>
</evidence>
<reference evidence="1 2" key="1">
    <citation type="journal article" date="2018" name="Biotechnol. Biofuels">
        <title>Integrative visual omics of the white-rot fungus Polyporus brumalis exposes the biotechnological potential of its oxidative enzymes for delignifying raw plant biomass.</title>
        <authorList>
            <person name="Miyauchi S."/>
            <person name="Rancon A."/>
            <person name="Drula E."/>
            <person name="Hage H."/>
            <person name="Chaduli D."/>
            <person name="Favel A."/>
            <person name="Grisel S."/>
            <person name="Henrissat B."/>
            <person name="Herpoel-Gimbert I."/>
            <person name="Ruiz-Duenas F.J."/>
            <person name="Chevret D."/>
            <person name="Hainaut M."/>
            <person name="Lin J."/>
            <person name="Wang M."/>
            <person name="Pangilinan J."/>
            <person name="Lipzen A."/>
            <person name="Lesage-Meessen L."/>
            <person name="Navarro D."/>
            <person name="Riley R."/>
            <person name="Grigoriev I.V."/>
            <person name="Zhou S."/>
            <person name="Raouche S."/>
            <person name="Rosso M.N."/>
        </authorList>
    </citation>
    <scope>NUCLEOTIDE SEQUENCE [LARGE SCALE GENOMIC DNA]</scope>
    <source>
        <strain evidence="1 2">BRFM 1820</strain>
    </source>
</reference>
<dbReference type="Proteomes" id="UP000256964">
    <property type="component" value="Unassembled WGS sequence"/>
</dbReference>
<protein>
    <submittedName>
        <fullName evidence="1">Uncharacterized protein</fullName>
    </submittedName>
</protein>
<gene>
    <name evidence="1" type="ORF">OH76DRAFT_1477969</name>
</gene>
<accession>A0A371DRZ2</accession>
<sequence>MPRIRLRSVCASQAGSAPQQSTAEGSPWMHVPGRVAYIVVNGPDLLLRKLPFVGALSRLVKYVGPWSVASPPSISAPMANFVRASSLGALPFTQCADGRDDSDAVPTRAIRPHRDLLVVVRPTLSLPQFFRIDGVARFMQPTAAMYTLSAVPADAEWGAGEEARRLCVGPDRSPVDIWTVGTVERLFFFTAFAGVTSVSVTIRLLRQGDRDRMVRLLRRSSPKTKAADIPSQVMTVSLNLPPGATVFRRFYDASQRYQQTSIMDKIGVNELVGGDIVLVQSSFIRSFDALDPDAWQVSFQLSSISLLYAVPRATLPDVDNGFRGQL</sequence>